<keyword evidence="1" id="KW-0812">Transmembrane</keyword>
<dbReference type="Proteomes" id="UP001199816">
    <property type="component" value="Unassembled WGS sequence"/>
</dbReference>
<accession>A0ABS8PYU1</accession>
<proteinExistence type="predicted"/>
<keyword evidence="3" id="KW-1185">Reference proteome</keyword>
<protein>
    <recommendedName>
        <fullName evidence="4">C2H2-type domain-containing protein</fullName>
    </recommendedName>
</protein>
<evidence type="ECO:0008006" key="4">
    <source>
        <dbReference type="Google" id="ProtNLM"/>
    </source>
</evidence>
<keyword evidence="1" id="KW-1133">Transmembrane helix</keyword>
<dbReference type="RefSeq" id="WP_231008816.1">
    <property type="nucleotide sequence ID" value="NZ_JAJNEC010000008.1"/>
</dbReference>
<evidence type="ECO:0000313" key="3">
    <source>
        <dbReference type="Proteomes" id="UP001199816"/>
    </source>
</evidence>
<gene>
    <name evidence="2" type="ORF">LQ567_25810</name>
</gene>
<evidence type="ECO:0000256" key="1">
    <source>
        <dbReference type="SAM" id="Phobius"/>
    </source>
</evidence>
<organism evidence="2 3">
    <name type="scientific">Niabella pedocola</name>
    <dbReference type="NCBI Taxonomy" id="1752077"/>
    <lineage>
        <taxon>Bacteria</taxon>
        <taxon>Pseudomonadati</taxon>
        <taxon>Bacteroidota</taxon>
        <taxon>Chitinophagia</taxon>
        <taxon>Chitinophagales</taxon>
        <taxon>Chitinophagaceae</taxon>
        <taxon>Niabella</taxon>
    </lineage>
</organism>
<evidence type="ECO:0000313" key="2">
    <source>
        <dbReference type="EMBL" id="MCD2426228.1"/>
    </source>
</evidence>
<feature type="transmembrane region" description="Helical" evidence="1">
    <location>
        <begin position="66"/>
        <end position="83"/>
    </location>
</feature>
<reference evidence="2 3" key="1">
    <citation type="submission" date="2021-11" db="EMBL/GenBank/DDBJ databases">
        <title>Genomic of Niabella pedocola.</title>
        <authorList>
            <person name="Wu T."/>
        </authorList>
    </citation>
    <scope>NUCLEOTIDE SEQUENCE [LARGE SCALE GENOMIC DNA]</scope>
    <source>
        <strain evidence="2 3">JCM 31011</strain>
    </source>
</reference>
<dbReference type="EMBL" id="JAJNEC010000008">
    <property type="protein sequence ID" value="MCD2426228.1"/>
    <property type="molecule type" value="Genomic_DNA"/>
</dbReference>
<name>A0ABS8PYU1_9BACT</name>
<sequence>MAKQIKAIKCPQCGSVKATELKPDFYRCNSCGTEFFLDNDDININHHYYRNTTPQPAVSPERVKKTALTVIFVFTGLMLLLMLPRMCSRHKNGYSAQTASGSKQQWTDAEVFYLEKPDGKPVYVIAGLRERNYNEKEHSLYIGFYDALTKKEIKLTELPLKVDRFDGKFKYFSNGTLYFIINSKKLFTIDRQLLTAAEVQPDTYKDLPDLQPGFAKIEYGYHLEDDFFKIVSNAGKELYYYPIISKTYEGYHEHVEAERAENLMPPNSPVITRFAFSSQNTDFKEEKIQLVKYQQQMTPGYPVERALFGWQKDYQVGSGIYVGDIPYKKTFIDRSWKKWARVQDYQDFTPGRLYFSPDVLGYNTRAVLISFKATPAEDEKESLQAMDAQNGKILWTVQTTESYAQDNALILKDGYFIKLGSKAVLYGADGKQVSEMNYRD</sequence>
<keyword evidence="1" id="KW-0472">Membrane</keyword>
<comment type="caution">
    <text evidence="2">The sequence shown here is derived from an EMBL/GenBank/DDBJ whole genome shotgun (WGS) entry which is preliminary data.</text>
</comment>